<dbReference type="Gene3D" id="3.40.50.300">
    <property type="entry name" value="P-loop containing nucleotide triphosphate hydrolases"/>
    <property type="match status" value="1"/>
</dbReference>
<dbReference type="GO" id="GO:0032543">
    <property type="term" value="P:mitochondrial translation"/>
    <property type="evidence" value="ECO:0007669"/>
    <property type="project" value="TreeGrafter"/>
</dbReference>
<protein>
    <submittedName>
        <fullName evidence="4">GTP-binding protein</fullName>
    </submittedName>
</protein>
<dbReference type="SUPFAM" id="SSF52540">
    <property type="entry name" value="P-loop containing nucleoside triphosphate hydrolases"/>
    <property type="match status" value="1"/>
</dbReference>
<organism evidence="4 5">
    <name type="scientific">Moelleriella libera RCEF 2490</name>
    <dbReference type="NCBI Taxonomy" id="1081109"/>
    <lineage>
        <taxon>Eukaryota</taxon>
        <taxon>Fungi</taxon>
        <taxon>Dikarya</taxon>
        <taxon>Ascomycota</taxon>
        <taxon>Pezizomycotina</taxon>
        <taxon>Sordariomycetes</taxon>
        <taxon>Hypocreomycetidae</taxon>
        <taxon>Hypocreales</taxon>
        <taxon>Clavicipitaceae</taxon>
        <taxon>Moelleriella</taxon>
    </lineage>
</organism>
<dbReference type="OrthoDB" id="269151at2759"/>
<proteinExistence type="predicted"/>
<comment type="caution">
    <text evidence="4">The sequence shown here is derived from an EMBL/GenBank/DDBJ whole genome shotgun (WGS) entry which is preliminary data.</text>
</comment>
<evidence type="ECO:0000259" key="3">
    <source>
        <dbReference type="Pfam" id="PF01926"/>
    </source>
</evidence>
<dbReference type="AlphaFoldDB" id="A0A167X5I2"/>
<sequence>MAMELIGPVLKFMPRTSFAFPNSIPKTYFLGHHKSGVGKMRTMLPNVSLVLECRDYRLPLSTQNPMLESALRGRERLVIYTKCDLGEDSAEAQEALRKMHHGHGHGYDAGNALFWSRTDAKSTTALLARLRQMAARHEALTGLRALVVGMPNVGKSTLLNKLRAIGTPEKTSKAARTGNQAGVTRKVSTAVRVVPPAEEQGGAGDGVFMIDTPGVFMPYVQDGETMLKVALVSGVKAGLVADKILVDYLLYRMNLWNPHVYYQFCQPTNDVDELLDAVVKRRGLLKNRGCANLPKAATWFLESWRTGKLGRFVLDDLSQESISAHQHSISQPPSSFNQARKAQRIRHKKKLAGV</sequence>
<dbReference type="InterPro" id="IPR006073">
    <property type="entry name" value="GTP-bd"/>
</dbReference>
<dbReference type="EMBL" id="AZGY01000024">
    <property type="protein sequence ID" value="KZZ89655.1"/>
    <property type="molecule type" value="Genomic_DNA"/>
</dbReference>
<dbReference type="GO" id="GO:1902775">
    <property type="term" value="P:mitochondrial large ribosomal subunit assembly"/>
    <property type="evidence" value="ECO:0007669"/>
    <property type="project" value="EnsemblFungi"/>
</dbReference>
<evidence type="ECO:0000256" key="2">
    <source>
        <dbReference type="ARBA" id="ARBA00023134"/>
    </source>
</evidence>
<accession>A0A167X5I2</accession>
<dbReference type="Gene3D" id="1.10.1580.10">
    <property type="match status" value="1"/>
</dbReference>
<evidence type="ECO:0000313" key="4">
    <source>
        <dbReference type="EMBL" id="KZZ89655.1"/>
    </source>
</evidence>
<evidence type="ECO:0000256" key="1">
    <source>
        <dbReference type="ARBA" id="ARBA00022741"/>
    </source>
</evidence>
<dbReference type="InterPro" id="IPR027417">
    <property type="entry name" value="P-loop_NTPase"/>
</dbReference>
<dbReference type="Pfam" id="PF01926">
    <property type="entry name" value="MMR_HSR1"/>
    <property type="match status" value="1"/>
</dbReference>
<dbReference type="STRING" id="1081109.A0A167X5I2"/>
<reference evidence="4 5" key="1">
    <citation type="journal article" date="2016" name="Genome Biol. Evol.">
        <title>Divergent and convergent evolution of fungal pathogenicity.</title>
        <authorList>
            <person name="Shang Y."/>
            <person name="Xiao G."/>
            <person name="Zheng P."/>
            <person name="Cen K."/>
            <person name="Zhan S."/>
            <person name="Wang C."/>
        </authorList>
    </citation>
    <scope>NUCLEOTIDE SEQUENCE [LARGE SCALE GENOMIC DNA]</scope>
    <source>
        <strain evidence="4 5">RCEF 2490</strain>
    </source>
</reference>
<feature type="domain" description="G" evidence="3">
    <location>
        <begin position="145"/>
        <end position="228"/>
    </location>
</feature>
<keyword evidence="1" id="KW-0547">Nucleotide-binding</keyword>
<dbReference type="PANTHER" id="PTHR45782:SF4">
    <property type="entry name" value="MITOCHONDRIAL RIBOSOME-ASSOCIATED GTPASE 1"/>
    <property type="match status" value="1"/>
</dbReference>
<dbReference type="InterPro" id="IPR023179">
    <property type="entry name" value="GTP-bd_ortho_bundle_sf"/>
</dbReference>
<name>A0A167X5I2_9HYPO</name>
<evidence type="ECO:0000313" key="5">
    <source>
        <dbReference type="Proteomes" id="UP000078544"/>
    </source>
</evidence>
<dbReference type="PANTHER" id="PTHR45782">
    <property type="entry name" value="MITOCHONDRIAL RIBOSOME-ASSOCIATED GTPASE 1"/>
    <property type="match status" value="1"/>
</dbReference>
<dbReference type="GO" id="GO:0005525">
    <property type="term" value="F:GTP binding"/>
    <property type="evidence" value="ECO:0007669"/>
    <property type="project" value="UniProtKB-KW"/>
</dbReference>
<dbReference type="Proteomes" id="UP000078544">
    <property type="component" value="Unassembled WGS sequence"/>
</dbReference>
<gene>
    <name evidence="4" type="ORF">AAL_07548</name>
</gene>
<keyword evidence="2" id="KW-0342">GTP-binding</keyword>
<keyword evidence="5" id="KW-1185">Reference proteome</keyword>
<dbReference type="GO" id="GO:0005743">
    <property type="term" value="C:mitochondrial inner membrane"/>
    <property type="evidence" value="ECO:0007669"/>
    <property type="project" value="EnsemblFungi"/>
</dbReference>
<dbReference type="GO" id="GO:0003924">
    <property type="term" value="F:GTPase activity"/>
    <property type="evidence" value="ECO:0007669"/>
    <property type="project" value="TreeGrafter"/>
</dbReference>